<dbReference type="AlphaFoldDB" id="A0A0C3NVQ9"/>
<sequence>MPAHLYIDVIHSSQLLISRSQSNSAIGAREMGLMSTSRALHSKTFKTHVKPSLLHVSVRAACRPRFTRLSPSHVIKFLRNDLA</sequence>
<name>A0A0C3NVQ9_PISTI</name>
<reference evidence="1 2" key="1">
    <citation type="submission" date="2014-04" db="EMBL/GenBank/DDBJ databases">
        <authorList>
            <consortium name="DOE Joint Genome Institute"/>
            <person name="Kuo A."/>
            <person name="Kohler A."/>
            <person name="Costa M.D."/>
            <person name="Nagy L.G."/>
            <person name="Floudas D."/>
            <person name="Copeland A."/>
            <person name="Barry K.W."/>
            <person name="Cichocki N."/>
            <person name="Veneault-Fourrey C."/>
            <person name="LaButti K."/>
            <person name="Lindquist E.A."/>
            <person name="Lipzen A."/>
            <person name="Lundell T."/>
            <person name="Morin E."/>
            <person name="Murat C."/>
            <person name="Sun H."/>
            <person name="Tunlid A."/>
            <person name="Henrissat B."/>
            <person name="Grigoriev I.V."/>
            <person name="Hibbett D.S."/>
            <person name="Martin F."/>
            <person name="Nordberg H.P."/>
            <person name="Cantor M.N."/>
            <person name="Hua S.X."/>
        </authorList>
    </citation>
    <scope>NUCLEOTIDE SEQUENCE [LARGE SCALE GENOMIC DNA]</scope>
    <source>
        <strain evidence="1 2">Marx 270</strain>
    </source>
</reference>
<evidence type="ECO:0000313" key="1">
    <source>
        <dbReference type="EMBL" id="KIN99298.1"/>
    </source>
</evidence>
<proteinExistence type="predicted"/>
<gene>
    <name evidence="1" type="ORF">M404DRAFT_815789</name>
</gene>
<reference evidence="2" key="2">
    <citation type="submission" date="2015-01" db="EMBL/GenBank/DDBJ databases">
        <title>Evolutionary Origins and Diversification of the Mycorrhizal Mutualists.</title>
        <authorList>
            <consortium name="DOE Joint Genome Institute"/>
            <consortium name="Mycorrhizal Genomics Consortium"/>
            <person name="Kohler A."/>
            <person name="Kuo A."/>
            <person name="Nagy L.G."/>
            <person name="Floudas D."/>
            <person name="Copeland A."/>
            <person name="Barry K.W."/>
            <person name="Cichocki N."/>
            <person name="Veneault-Fourrey C."/>
            <person name="LaButti K."/>
            <person name="Lindquist E.A."/>
            <person name="Lipzen A."/>
            <person name="Lundell T."/>
            <person name="Morin E."/>
            <person name="Murat C."/>
            <person name="Riley R."/>
            <person name="Ohm R."/>
            <person name="Sun H."/>
            <person name="Tunlid A."/>
            <person name="Henrissat B."/>
            <person name="Grigoriev I.V."/>
            <person name="Hibbett D.S."/>
            <person name="Martin F."/>
        </authorList>
    </citation>
    <scope>NUCLEOTIDE SEQUENCE [LARGE SCALE GENOMIC DNA]</scope>
    <source>
        <strain evidence="2">Marx 270</strain>
    </source>
</reference>
<organism evidence="1 2">
    <name type="scientific">Pisolithus tinctorius Marx 270</name>
    <dbReference type="NCBI Taxonomy" id="870435"/>
    <lineage>
        <taxon>Eukaryota</taxon>
        <taxon>Fungi</taxon>
        <taxon>Dikarya</taxon>
        <taxon>Basidiomycota</taxon>
        <taxon>Agaricomycotina</taxon>
        <taxon>Agaricomycetes</taxon>
        <taxon>Agaricomycetidae</taxon>
        <taxon>Boletales</taxon>
        <taxon>Sclerodermatineae</taxon>
        <taxon>Pisolithaceae</taxon>
        <taxon>Pisolithus</taxon>
    </lineage>
</organism>
<dbReference type="Proteomes" id="UP000054217">
    <property type="component" value="Unassembled WGS sequence"/>
</dbReference>
<protein>
    <submittedName>
        <fullName evidence="1">Uncharacterized protein</fullName>
    </submittedName>
</protein>
<evidence type="ECO:0000313" key="2">
    <source>
        <dbReference type="Proteomes" id="UP000054217"/>
    </source>
</evidence>
<accession>A0A0C3NVQ9</accession>
<dbReference type="HOGENOM" id="CLU_2543505_0_0_1"/>
<dbReference type="EMBL" id="KN832006">
    <property type="protein sequence ID" value="KIN99298.1"/>
    <property type="molecule type" value="Genomic_DNA"/>
</dbReference>
<dbReference type="InParanoid" id="A0A0C3NVQ9"/>
<keyword evidence="2" id="KW-1185">Reference proteome</keyword>